<dbReference type="AlphaFoldDB" id="Q5AYD4"/>
<evidence type="ECO:0000259" key="2">
    <source>
        <dbReference type="PROSITE" id="PS50006"/>
    </source>
</evidence>
<feature type="compositionally biased region" description="Low complexity" evidence="1">
    <location>
        <begin position="52"/>
        <end position="82"/>
    </location>
</feature>
<gene>
    <name evidence="3" type="ORF">ANIA_06696</name>
</gene>
<dbReference type="RefSeq" id="XP_664300.1">
    <property type="nucleotide sequence ID" value="XM_659208.2"/>
</dbReference>
<evidence type="ECO:0000256" key="1">
    <source>
        <dbReference type="SAM" id="MobiDB-lite"/>
    </source>
</evidence>
<reference evidence="4" key="2">
    <citation type="journal article" date="2009" name="Fungal Genet. Biol.">
        <title>The 2008 update of the Aspergillus nidulans genome annotation: a community effort.</title>
        <authorList>
            <person name="Wortman J.R."/>
            <person name="Gilsenan J.M."/>
            <person name="Joardar V."/>
            <person name="Deegan J."/>
            <person name="Clutterbuck J."/>
            <person name="Andersen M.R."/>
            <person name="Archer D."/>
            <person name="Bencina M."/>
            <person name="Braus G."/>
            <person name="Coutinho P."/>
            <person name="von Dohren H."/>
            <person name="Doonan J."/>
            <person name="Driessen A.J."/>
            <person name="Durek P."/>
            <person name="Espeso E."/>
            <person name="Fekete E."/>
            <person name="Flipphi M."/>
            <person name="Estrada C.G."/>
            <person name="Geysens S."/>
            <person name="Goldman G."/>
            <person name="de Groot P.W."/>
            <person name="Hansen K."/>
            <person name="Harris S.D."/>
            <person name="Heinekamp T."/>
            <person name="Helmstaedt K."/>
            <person name="Henrissat B."/>
            <person name="Hofmann G."/>
            <person name="Homan T."/>
            <person name="Horio T."/>
            <person name="Horiuchi H."/>
            <person name="James S."/>
            <person name="Jones M."/>
            <person name="Karaffa L."/>
            <person name="Karanyi Z."/>
            <person name="Kato M."/>
            <person name="Keller N."/>
            <person name="Kelly D.E."/>
            <person name="Kiel J.A."/>
            <person name="Kim J.M."/>
            <person name="van der Klei I.J."/>
            <person name="Klis F.M."/>
            <person name="Kovalchuk A."/>
            <person name="Krasevec N."/>
            <person name="Kubicek C.P."/>
            <person name="Liu B."/>
            <person name="Maccabe A."/>
            <person name="Meyer V."/>
            <person name="Mirabito P."/>
            <person name="Miskei M."/>
            <person name="Mos M."/>
            <person name="Mullins J."/>
            <person name="Nelson D.R."/>
            <person name="Nielsen J."/>
            <person name="Oakley B.R."/>
            <person name="Osmani S.A."/>
            <person name="Pakula T."/>
            <person name="Paszewski A."/>
            <person name="Paulsen I."/>
            <person name="Pilsyk S."/>
            <person name="Pocsi I."/>
            <person name="Punt P.J."/>
            <person name="Ram A.F."/>
            <person name="Ren Q."/>
            <person name="Robellet X."/>
            <person name="Robson G."/>
            <person name="Seiboth B."/>
            <person name="van Solingen P."/>
            <person name="Specht T."/>
            <person name="Sun J."/>
            <person name="Taheri-Talesh N."/>
            <person name="Takeshita N."/>
            <person name="Ussery D."/>
            <person name="vanKuyk P.A."/>
            <person name="Visser H."/>
            <person name="van de Vondervoort P.J."/>
            <person name="de Vries R.P."/>
            <person name="Walton J."/>
            <person name="Xiang X."/>
            <person name="Xiong Y."/>
            <person name="Zeng A.P."/>
            <person name="Brandt B.W."/>
            <person name="Cornell M.J."/>
            <person name="van den Hondel C.A."/>
            <person name="Visser J."/>
            <person name="Oliver S.G."/>
            <person name="Turner G."/>
        </authorList>
    </citation>
    <scope>GENOME REANNOTATION</scope>
    <source>
        <strain evidence="4">FGSC A4 / ATCC 38163 / CBS 112.46 / NRRL 194 / M139</strain>
    </source>
</reference>
<dbReference type="KEGG" id="ani:ANIA_06696"/>
<dbReference type="InterPro" id="IPR000253">
    <property type="entry name" value="FHA_dom"/>
</dbReference>
<organism evidence="3 4">
    <name type="scientific">Emericella nidulans (strain FGSC A4 / ATCC 38163 / CBS 112.46 / NRRL 194 / M139)</name>
    <name type="common">Aspergillus nidulans</name>
    <dbReference type="NCBI Taxonomy" id="227321"/>
    <lineage>
        <taxon>Eukaryota</taxon>
        <taxon>Fungi</taxon>
        <taxon>Dikarya</taxon>
        <taxon>Ascomycota</taxon>
        <taxon>Pezizomycotina</taxon>
        <taxon>Eurotiomycetes</taxon>
        <taxon>Eurotiomycetidae</taxon>
        <taxon>Eurotiales</taxon>
        <taxon>Aspergillaceae</taxon>
        <taxon>Aspergillus</taxon>
        <taxon>Aspergillus subgen. Nidulantes</taxon>
    </lineage>
</organism>
<dbReference type="FunCoup" id="Q5AYD4">
    <property type="interactions" value="413"/>
</dbReference>
<dbReference type="GeneID" id="2870487"/>
<dbReference type="PROSITE" id="PS50006">
    <property type="entry name" value="FHA_DOMAIN"/>
    <property type="match status" value="1"/>
</dbReference>
<reference evidence="4" key="1">
    <citation type="journal article" date="2005" name="Nature">
        <title>Sequencing of Aspergillus nidulans and comparative analysis with A. fumigatus and A. oryzae.</title>
        <authorList>
            <person name="Galagan J.E."/>
            <person name="Calvo S.E."/>
            <person name="Cuomo C."/>
            <person name="Ma L.J."/>
            <person name="Wortman J.R."/>
            <person name="Batzoglou S."/>
            <person name="Lee S.I."/>
            <person name="Basturkmen M."/>
            <person name="Spevak C.C."/>
            <person name="Clutterbuck J."/>
            <person name="Kapitonov V."/>
            <person name="Jurka J."/>
            <person name="Scazzocchio C."/>
            <person name="Farman M."/>
            <person name="Butler J."/>
            <person name="Purcell S."/>
            <person name="Harris S."/>
            <person name="Braus G.H."/>
            <person name="Draht O."/>
            <person name="Busch S."/>
            <person name="D'Enfert C."/>
            <person name="Bouchier C."/>
            <person name="Goldman G.H."/>
            <person name="Bell-Pedersen D."/>
            <person name="Griffiths-Jones S."/>
            <person name="Doonan J.H."/>
            <person name="Yu J."/>
            <person name="Vienken K."/>
            <person name="Pain A."/>
            <person name="Freitag M."/>
            <person name="Selker E.U."/>
            <person name="Archer D.B."/>
            <person name="Penalva M.A."/>
            <person name="Oakley B.R."/>
            <person name="Momany M."/>
            <person name="Tanaka T."/>
            <person name="Kumagai T."/>
            <person name="Asai K."/>
            <person name="Machida M."/>
            <person name="Nierman W.C."/>
            <person name="Denning D.W."/>
            <person name="Caddick M."/>
            <person name="Hynes M."/>
            <person name="Paoletti M."/>
            <person name="Fischer R."/>
            <person name="Miller B."/>
            <person name="Dyer P."/>
            <person name="Sachs M.S."/>
            <person name="Osmani S.A."/>
            <person name="Birren B.W."/>
        </authorList>
    </citation>
    <scope>NUCLEOTIDE SEQUENCE [LARGE SCALE GENOMIC DNA]</scope>
    <source>
        <strain evidence="4">FGSC A4 / ATCC 38163 / CBS 112.46 / NRRL 194 / M139</strain>
    </source>
</reference>
<name>Q5AYD4_EMENI</name>
<keyword evidence="4" id="KW-1185">Reference proteome</keyword>
<dbReference type="InParanoid" id="Q5AYD4"/>
<dbReference type="CDD" id="cd22699">
    <property type="entry name" value="FHA_PLM2-like"/>
    <property type="match status" value="1"/>
</dbReference>
<sequence length="510" mass="56819">MESSPPRSCSVAPVAGVKRPASLLPAFEPLSSSPSLPRPQKRVARDDDRAISTYPTPVPTSSTHIMSSSPPRMPTSSRRNLTSTLSERAPLSTVPTLMLPETGEPIMMGRSSLSCQYQLAANRMISRVHVKATYKPAPNPFDRDRVEIMCLGWNGLKLHCQGKTYTLAKGKTFTSDIKDADIMIDVSESRVLVQWPRGDRKEDVSTDSEQTWEETTPTRKKQTHRSLQDSPGAERQRLASPVSPSPAVKSMIPPSSPLFTPTRSRNAVVVYEDEASPVRLLHSDDALKPSSSVASLLQSSQSSDLSDLSKPDDLSDHDEENDPIIHSFGPFGDNLLPRMASFSADESPLRPTRPRAHLQPTSPKQPSKPVEHSQEEEEKKKKKKTAVINEDAEHVQNHAVNQLAFSRLSSTPFSTILDNLPSSIWKADNHSRHGPSREEIRVILDSTKCIGKVAREGKDAAGKPLEAEYYYIPDFDDDVMRREAVVTDLRKPGLRNCRKQHKQYFWRKPK</sequence>
<feature type="domain" description="FHA" evidence="2">
    <location>
        <begin position="106"/>
        <end position="159"/>
    </location>
</feature>
<feature type="region of interest" description="Disordered" evidence="1">
    <location>
        <begin position="197"/>
        <end position="261"/>
    </location>
</feature>
<dbReference type="HOGENOM" id="CLU_027207_0_0_1"/>
<dbReference type="STRING" id="227321.Q5AYD4"/>
<evidence type="ECO:0000313" key="3">
    <source>
        <dbReference type="EMBL" id="CBF71266.1"/>
    </source>
</evidence>
<dbReference type="OMA" id="RDRVEIM"/>
<feature type="region of interest" description="Disordered" evidence="1">
    <location>
        <begin position="25"/>
        <end position="82"/>
    </location>
</feature>
<accession>C8V1N1</accession>
<feature type="compositionally biased region" description="Basic and acidic residues" evidence="1">
    <location>
        <begin position="369"/>
        <end position="379"/>
    </location>
</feature>
<accession>Q5AYD4</accession>
<feature type="compositionally biased region" description="Low complexity" evidence="1">
    <location>
        <begin position="239"/>
        <end position="248"/>
    </location>
</feature>
<feature type="compositionally biased region" description="Low complexity" evidence="1">
    <location>
        <begin position="292"/>
        <end position="306"/>
    </location>
</feature>
<dbReference type="EMBL" id="BN001301">
    <property type="protein sequence ID" value="CBF71266.1"/>
    <property type="molecule type" value="Genomic_DNA"/>
</dbReference>
<dbReference type="OrthoDB" id="5348546at2759"/>
<proteinExistence type="predicted"/>
<dbReference type="eggNOG" id="ENOG502RZJP">
    <property type="taxonomic scope" value="Eukaryota"/>
</dbReference>
<dbReference type="Proteomes" id="UP000000560">
    <property type="component" value="Chromosome I"/>
</dbReference>
<protein>
    <submittedName>
        <fullName evidence="3">Transcription factor Tos4, putative (AFU_orthologue AFUA_7G05440)</fullName>
    </submittedName>
</protein>
<evidence type="ECO:0000313" key="4">
    <source>
        <dbReference type="Proteomes" id="UP000000560"/>
    </source>
</evidence>
<feature type="region of interest" description="Disordered" evidence="1">
    <location>
        <begin position="344"/>
        <end position="387"/>
    </location>
</feature>
<feature type="region of interest" description="Disordered" evidence="1">
    <location>
        <begin position="292"/>
        <end position="330"/>
    </location>
</feature>
<feature type="compositionally biased region" description="Low complexity" evidence="1">
    <location>
        <begin position="25"/>
        <end position="35"/>
    </location>
</feature>